<proteinExistence type="predicted"/>
<dbReference type="RefSeq" id="WP_133184069.1">
    <property type="nucleotide sequence ID" value="NZ_SMOD01000012.1"/>
</dbReference>
<gene>
    <name evidence="2" type="ORF">E1N52_17795</name>
</gene>
<dbReference type="EMBL" id="SMOD01000012">
    <property type="protein sequence ID" value="TDG07099.1"/>
    <property type="molecule type" value="Genomic_DNA"/>
</dbReference>
<evidence type="ECO:0000313" key="3">
    <source>
        <dbReference type="Proteomes" id="UP000295606"/>
    </source>
</evidence>
<dbReference type="Proteomes" id="UP000295606">
    <property type="component" value="Unassembled WGS sequence"/>
</dbReference>
<protein>
    <submittedName>
        <fullName evidence="2">Uncharacterized protein</fullName>
    </submittedName>
</protein>
<feature type="region of interest" description="Disordered" evidence="1">
    <location>
        <begin position="18"/>
        <end position="52"/>
    </location>
</feature>
<feature type="compositionally biased region" description="Basic and acidic residues" evidence="1">
    <location>
        <begin position="33"/>
        <end position="49"/>
    </location>
</feature>
<reference evidence="2 3" key="1">
    <citation type="submission" date="2019-03" db="EMBL/GenBank/DDBJ databases">
        <title>Paraburkholderia sp. isolated from native Mimosa gymnas in Guartela State Park, Brazil.</title>
        <authorList>
            <person name="Paulitsch F."/>
            <person name="Hungria M."/>
            <person name="Delamuta J.R.M."/>
            <person name="Ribeiro R.A."/>
            <person name="Dall'Agnol R."/>
            <person name="Silva J.S.B."/>
        </authorList>
    </citation>
    <scope>NUCLEOTIDE SEQUENCE [LARGE SCALE GENOMIC DNA]</scope>
    <source>
        <strain evidence="2 3">CNPSo 3008</strain>
    </source>
</reference>
<comment type="caution">
    <text evidence="2">The sequence shown here is derived from an EMBL/GenBank/DDBJ whole genome shotgun (WGS) entry which is preliminary data.</text>
</comment>
<accession>A0A4R5LFJ8</accession>
<evidence type="ECO:0000313" key="2">
    <source>
        <dbReference type="EMBL" id="TDG07099.1"/>
    </source>
</evidence>
<sequence length="121" mass="13582">MQDNSIRYDAADEQRLQSLLAQERDSQTGGTRAGREKTIQVKTETERRPNSPYTVHTLDTAIAHLESAISADKAMAIFGASYWHSRVLELRSTPGILHIQERRLQCLLDRFAAKSGGQEVD</sequence>
<name>A0A4R5LFJ8_9BURK</name>
<dbReference type="AlphaFoldDB" id="A0A4R5LFJ8"/>
<organism evidence="2 3">
    <name type="scientific">Paraburkholderia guartelaensis</name>
    <dbReference type="NCBI Taxonomy" id="2546446"/>
    <lineage>
        <taxon>Bacteria</taxon>
        <taxon>Pseudomonadati</taxon>
        <taxon>Pseudomonadota</taxon>
        <taxon>Betaproteobacteria</taxon>
        <taxon>Burkholderiales</taxon>
        <taxon>Burkholderiaceae</taxon>
        <taxon>Paraburkholderia</taxon>
    </lineage>
</organism>
<dbReference type="OrthoDB" id="9097099at2"/>
<evidence type="ECO:0000256" key="1">
    <source>
        <dbReference type="SAM" id="MobiDB-lite"/>
    </source>
</evidence>